<feature type="compositionally biased region" description="Basic and acidic residues" evidence="1">
    <location>
        <begin position="69"/>
        <end position="80"/>
    </location>
</feature>
<evidence type="ECO:0000313" key="2">
    <source>
        <dbReference type="EMBL" id="OIT35193.1"/>
    </source>
</evidence>
<dbReference type="Gramene" id="OIT35193">
    <property type="protein sequence ID" value="OIT35193"/>
    <property type="gene ID" value="A4A49_15031"/>
</dbReference>
<evidence type="ECO:0000256" key="1">
    <source>
        <dbReference type="SAM" id="MobiDB-lite"/>
    </source>
</evidence>
<feature type="region of interest" description="Disordered" evidence="1">
    <location>
        <begin position="58"/>
        <end position="92"/>
    </location>
</feature>
<proteinExistence type="predicted"/>
<dbReference type="STRING" id="49451.A0A314L0X2"/>
<feature type="compositionally biased region" description="Polar residues" evidence="1">
    <location>
        <begin position="81"/>
        <end position="90"/>
    </location>
</feature>
<reference evidence="2" key="1">
    <citation type="submission" date="2016-11" db="EMBL/GenBank/DDBJ databases">
        <title>The genome of Nicotiana attenuata.</title>
        <authorList>
            <person name="Xu S."/>
            <person name="Brockmoeller T."/>
            <person name="Gaquerel E."/>
            <person name="Navarro A."/>
            <person name="Kuhl H."/>
            <person name="Gase K."/>
            <person name="Ling Z."/>
            <person name="Zhou W."/>
            <person name="Kreitzer C."/>
            <person name="Stanke M."/>
            <person name="Tang H."/>
            <person name="Lyons E."/>
            <person name="Pandey P."/>
            <person name="Pandey S.P."/>
            <person name="Timmermann B."/>
            <person name="Baldwin I.T."/>
        </authorList>
    </citation>
    <scope>NUCLEOTIDE SEQUENCE [LARGE SCALE GENOMIC DNA]</scope>
    <source>
        <strain evidence="2">UT</strain>
    </source>
</reference>
<accession>A0A314L0X2</accession>
<sequence length="153" mass="16041">MASNPPFLLEDQTDEDFFDKLVNDDDDDVGFNVTTPGPGLGMSSRPVYVHGNDADEVKAFSNPSISDDTSARADNIREKSSGFQATTSSAEPGLGLDASQVYVDGNESDEVKAFANLSISGDGNSGVDNISGDKGVNCNAKTVLIVEGNDVMI</sequence>
<protein>
    <submittedName>
        <fullName evidence="2">Uncharacterized protein</fullName>
    </submittedName>
</protein>
<feature type="region of interest" description="Disordered" evidence="1">
    <location>
        <begin position="25"/>
        <end position="44"/>
    </location>
</feature>
<keyword evidence="3" id="KW-1185">Reference proteome</keyword>
<dbReference type="EMBL" id="MJEQ01000592">
    <property type="protein sequence ID" value="OIT35193.1"/>
    <property type="molecule type" value="Genomic_DNA"/>
</dbReference>
<evidence type="ECO:0000313" key="3">
    <source>
        <dbReference type="Proteomes" id="UP000187609"/>
    </source>
</evidence>
<gene>
    <name evidence="2" type="ORF">A4A49_15031</name>
</gene>
<dbReference type="AlphaFoldDB" id="A0A314L0X2"/>
<dbReference type="Proteomes" id="UP000187609">
    <property type="component" value="Unassembled WGS sequence"/>
</dbReference>
<name>A0A314L0X2_NICAT</name>
<comment type="caution">
    <text evidence="2">The sequence shown here is derived from an EMBL/GenBank/DDBJ whole genome shotgun (WGS) entry which is preliminary data.</text>
</comment>
<organism evidence="2 3">
    <name type="scientific">Nicotiana attenuata</name>
    <name type="common">Coyote tobacco</name>
    <dbReference type="NCBI Taxonomy" id="49451"/>
    <lineage>
        <taxon>Eukaryota</taxon>
        <taxon>Viridiplantae</taxon>
        <taxon>Streptophyta</taxon>
        <taxon>Embryophyta</taxon>
        <taxon>Tracheophyta</taxon>
        <taxon>Spermatophyta</taxon>
        <taxon>Magnoliopsida</taxon>
        <taxon>eudicotyledons</taxon>
        <taxon>Gunneridae</taxon>
        <taxon>Pentapetalae</taxon>
        <taxon>asterids</taxon>
        <taxon>lamiids</taxon>
        <taxon>Solanales</taxon>
        <taxon>Solanaceae</taxon>
        <taxon>Nicotianoideae</taxon>
        <taxon>Nicotianeae</taxon>
        <taxon>Nicotiana</taxon>
    </lineage>
</organism>